<sequence length="100" mass="10926">MNSQLVECTNRIREKLGQNSSLHATLKFDCGVEGVVFVDALQNPHIVDNQSREAICTVTLSLLDLVALLDGELKPVQGFMSGRLKLAGDMSVAMRLQKVV</sequence>
<dbReference type="InterPro" id="IPR003033">
    <property type="entry name" value="SCP2_sterol-bd_dom"/>
</dbReference>
<reference evidence="2" key="1">
    <citation type="submission" date="2021-04" db="EMBL/GenBank/DDBJ databases">
        <title>novel species isolated from subtropical streams in China.</title>
        <authorList>
            <person name="Lu H."/>
        </authorList>
    </citation>
    <scope>NUCLEOTIDE SEQUENCE</scope>
    <source>
        <strain evidence="2">FT137W</strain>
    </source>
</reference>
<dbReference type="Pfam" id="PF02036">
    <property type="entry name" value="SCP2"/>
    <property type="match status" value="1"/>
</dbReference>
<feature type="domain" description="SCP2" evidence="1">
    <location>
        <begin position="16"/>
        <end position="99"/>
    </location>
</feature>
<dbReference type="Gene3D" id="3.30.1050.10">
    <property type="entry name" value="SCP2 sterol-binding domain"/>
    <property type="match status" value="1"/>
</dbReference>
<dbReference type="AlphaFoldDB" id="A0A941E0Z7"/>
<comment type="caution">
    <text evidence="2">The sequence shown here is derived from an EMBL/GenBank/DDBJ whole genome shotgun (WGS) entry which is preliminary data.</text>
</comment>
<protein>
    <submittedName>
        <fullName evidence="2">SCP2 sterol-binding domain-containing protein</fullName>
    </submittedName>
</protein>
<organism evidence="2 3">
    <name type="scientific">Undibacterium fentianense</name>
    <dbReference type="NCBI Taxonomy" id="2828728"/>
    <lineage>
        <taxon>Bacteria</taxon>
        <taxon>Pseudomonadati</taxon>
        <taxon>Pseudomonadota</taxon>
        <taxon>Betaproteobacteria</taxon>
        <taxon>Burkholderiales</taxon>
        <taxon>Oxalobacteraceae</taxon>
        <taxon>Undibacterium</taxon>
    </lineage>
</organism>
<gene>
    <name evidence="2" type="ORF">KDM90_03000</name>
</gene>
<dbReference type="RefSeq" id="WP_212674072.1">
    <property type="nucleotide sequence ID" value="NZ_JAGSPJ010000001.1"/>
</dbReference>
<accession>A0A941E0Z7</accession>
<dbReference type="Proteomes" id="UP000678545">
    <property type="component" value="Unassembled WGS sequence"/>
</dbReference>
<keyword evidence="3" id="KW-1185">Reference proteome</keyword>
<name>A0A941E0Z7_9BURK</name>
<evidence type="ECO:0000313" key="2">
    <source>
        <dbReference type="EMBL" id="MBR7798956.1"/>
    </source>
</evidence>
<dbReference type="SUPFAM" id="SSF55718">
    <property type="entry name" value="SCP-like"/>
    <property type="match status" value="1"/>
</dbReference>
<proteinExistence type="predicted"/>
<evidence type="ECO:0000313" key="3">
    <source>
        <dbReference type="Proteomes" id="UP000678545"/>
    </source>
</evidence>
<dbReference type="InterPro" id="IPR036527">
    <property type="entry name" value="SCP2_sterol-bd_dom_sf"/>
</dbReference>
<evidence type="ECO:0000259" key="1">
    <source>
        <dbReference type="Pfam" id="PF02036"/>
    </source>
</evidence>
<dbReference type="EMBL" id="JAGSPJ010000001">
    <property type="protein sequence ID" value="MBR7798956.1"/>
    <property type="molecule type" value="Genomic_DNA"/>
</dbReference>